<dbReference type="InterPro" id="IPR009363">
    <property type="entry name" value="Phage_Mu_Gp16"/>
</dbReference>
<evidence type="ECO:0000313" key="1">
    <source>
        <dbReference type="EMBL" id="MDN3578689.1"/>
    </source>
</evidence>
<sequence>MTARNAALAKIHIAKNQLGMDDSSYRSMLQRVAQVDSASKLDRAGQDKVLAELQRLGFAPRTAARKGKRPNPPAGRDALISKIEAQLAEAGRPWAYAHGIAMRMYQVEKCDWLDTRQLQGVIAALYRDAVKHERKVR</sequence>
<dbReference type="Pfam" id="PF06252">
    <property type="entry name" value="GemA"/>
    <property type="match status" value="1"/>
</dbReference>
<accession>A0ABT8B9H8</accession>
<dbReference type="Proteomes" id="UP001180081">
    <property type="component" value="Unassembled WGS sequence"/>
</dbReference>
<dbReference type="RefSeq" id="WP_290334018.1">
    <property type="nucleotide sequence ID" value="NZ_JAUFPU010000018.1"/>
</dbReference>
<organism evidence="1 2">
    <name type="scientific">Chitinimonas viridis</name>
    <dbReference type="NCBI Taxonomy" id="664880"/>
    <lineage>
        <taxon>Bacteria</taxon>
        <taxon>Pseudomonadati</taxon>
        <taxon>Pseudomonadota</taxon>
        <taxon>Betaproteobacteria</taxon>
        <taxon>Neisseriales</taxon>
        <taxon>Chitinibacteraceae</taxon>
        <taxon>Chitinimonas</taxon>
    </lineage>
</organism>
<protein>
    <submittedName>
        <fullName evidence="1">Regulatory protein GemA</fullName>
    </submittedName>
</protein>
<reference evidence="1" key="2">
    <citation type="submission" date="2023-06" db="EMBL/GenBank/DDBJ databases">
        <authorList>
            <person name="Lucena T."/>
            <person name="Sun Q."/>
        </authorList>
    </citation>
    <scope>NUCLEOTIDE SEQUENCE</scope>
    <source>
        <strain evidence="1">CECT 7703</strain>
    </source>
</reference>
<dbReference type="EMBL" id="JAUFPU010000018">
    <property type="protein sequence ID" value="MDN3578689.1"/>
    <property type="molecule type" value="Genomic_DNA"/>
</dbReference>
<gene>
    <name evidence="1" type="ORF">QWZ03_18135</name>
</gene>
<keyword evidence="2" id="KW-1185">Reference proteome</keyword>
<evidence type="ECO:0000313" key="2">
    <source>
        <dbReference type="Proteomes" id="UP001180081"/>
    </source>
</evidence>
<proteinExistence type="predicted"/>
<name>A0ABT8B9H8_9NEIS</name>
<comment type="caution">
    <text evidence="1">The sequence shown here is derived from an EMBL/GenBank/DDBJ whole genome shotgun (WGS) entry which is preliminary data.</text>
</comment>
<reference evidence="1" key="1">
    <citation type="journal article" date="2014" name="Int. J. Syst. Evol. Microbiol.">
        <title>Complete genome of a new Firmicutes species belonging to the dominant human colonic microbiota ('Ruminococcus bicirculans') reveals two chromosomes and a selective capacity to utilize plant glucans.</title>
        <authorList>
            <consortium name="NISC Comparative Sequencing Program"/>
            <person name="Wegmann U."/>
            <person name="Louis P."/>
            <person name="Goesmann A."/>
            <person name="Henrissat B."/>
            <person name="Duncan S.H."/>
            <person name="Flint H.J."/>
        </authorList>
    </citation>
    <scope>NUCLEOTIDE SEQUENCE</scope>
    <source>
        <strain evidence="1">CECT 7703</strain>
    </source>
</reference>